<protein>
    <submittedName>
        <fullName evidence="8">TLC domain containing 2</fullName>
    </submittedName>
</protein>
<sequence length="241" mass="27452">MAVGAGLLLMAGSFAAFRLLNRGLERLVPPPPSAQRNRWKWRNIWTSLAHSVLSSSGALLGFYLYPGLHEDMVGTQPPGARSLVAVSVGYFLEDFVDMLCNQKFHQSWELLFHHSVVIVCFGIAVLLHQYMGFAFVALLVEINSIFLHLRQILLMADLVHTTCYRLTSIVNLGTYVVFRITTLAWMTRWLLLNRQQVPLAAYTVGVVGMAIMMPMNIILFYRLLRSDFFKSSRDVRREKEK</sequence>
<reference evidence="8 9" key="1">
    <citation type="submission" date="2017-10" db="EMBL/GenBank/DDBJ databases">
        <title>A new Pekin duck reference genome.</title>
        <authorList>
            <person name="Hou Z.-C."/>
            <person name="Zhou Z.-K."/>
            <person name="Zhu F."/>
            <person name="Hou S.-S."/>
        </authorList>
    </citation>
    <scope>NUCLEOTIDE SEQUENCE [LARGE SCALE GENOMIC DNA]</scope>
</reference>
<evidence type="ECO:0000313" key="9">
    <source>
        <dbReference type="Proteomes" id="UP000016666"/>
    </source>
</evidence>
<evidence type="ECO:0000256" key="4">
    <source>
        <dbReference type="ARBA" id="ARBA00023136"/>
    </source>
</evidence>
<dbReference type="InterPro" id="IPR050846">
    <property type="entry name" value="TLCD"/>
</dbReference>
<gene>
    <name evidence="8" type="primary">TLCD2</name>
</gene>
<dbReference type="InterPro" id="IPR006634">
    <property type="entry name" value="TLC-dom"/>
</dbReference>
<proteinExistence type="predicted"/>
<dbReference type="PROSITE" id="PS50922">
    <property type="entry name" value="TLC"/>
    <property type="match status" value="1"/>
</dbReference>
<evidence type="ECO:0000259" key="7">
    <source>
        <dbReference type="PROSITE" id="PS50922"/>
    </source>
</evidence>
<name>A0A493U3V1_ANAPP</name>
<keyword evidence="9" id="KW-1185">Reference proteome</keyword>
<reference evidence="8" key="2">
    <citation type="submission" date="2025-08" db="UniProtKB">
        <authorList>
            <consortium name="Ensembl"/>
        </authorList>
    </citation>
    <scope>IDENTIFICATION</scope>
</reference>
<feature type="domain" description="TLC" evidence="7">
    <location>
        <begin position="36"/>
        <end position="232"/>
    </location>
</feature>
<evidence type="ECO:0000256" key="2">
    <source>
        <dbReference type="ARBA" id="ARBA00022692"/>
    </source>
</evidence>
<accession>A0A493U3V1</accession>
<dbReference type="GO" id="GO:0097035">
    <property type="term" value="P:regulation of membrane lipid distribution"/>
    <property type="evidence" value="ECO:0007669"/>
    <property type="project" value="Ensembl"/>
</dbReference>
<keyword evidence="4 5" id="KW-0472">Membrane</keyword>
<reference evidence="8" key="3">
    <citation type="submission" date="2025-09" db="UniProtKB">
        <authorList>
            <consortium name="Ensembl"/>
        </authorList>
    </citation>
    <scope>IDENTIFICATION</scope>
</reference>
<dbReference type="Ensembl" id="ENSAPLT00000018353.1">
    <property type="protein sequence ID" value="ENSAPLP00000032803.1"/>
    <property type="gene ID" value="ENSAPLG00000029842.1"/>
</dbReference>
<dbReference type="PANTHER" id="PTHR13439">
    <property type="entry name" value="CT120 PROTEIN"/>
    <property type="match status" value="1"/>
</dbReference>
<feature type="transmembrane region" description="Helical" evidence="6">
    <location>
        <begin position="44"/>
        <end position="65"/>
    </location>
</feature>
<dbReference type="Proteomes" id="UP000016666">
    <property type="component" value="Chromosome 20"/>
</dbReference>
<dbReference type="GO" id="GO:0007009">
    <property type="term" value="P:plasma membrane organization"/>
    <property type="evidence" value="ECO:0007669"/>
    <property type="project" value="Ensembl"/>
</dbReference>
<dbReference type="Pfam" id="PF03798">
    <property type="entry name" value="TRAM_LAG1_CLN8"/>
    <property type="match status" value="1"/>
</dbReference>
<evidence type="ECO:0000256" key="6">
    <source>
        <dbReference type="SAM" id="Phobius"/>
    </source>
</evidence>
<dbReference type="SMART" id="SM00724">
    <property type="entry name" value="TLC"/>
    <property type="match status" value="1"/>
</dbReference>
<evidence type="ECO:0000256" key="3">
    <source>
        <dbReference type="ARBA" id="ARBA00022989"/>
    </source>
</evidence>
<evidence type="ECO:0000256" key="1">
    <source>
        <dbReference type="ARBA" id="ARBA00004141"/>
    </source>
</evidence>
<keyword evidence="3 6" id="KW-1133">Transmembrane helix</keyword>
<feature type="transmembrane region" description="Helical" evidence="6">
    <location>
        <begin position="199"/>
        <end position="224"/>
    </location>
</feature>
<dbReference type="OMA" id="WMSLWLL"/>
<feature type="transmembrane region" description="Helical" evidence="6">
    <location>
        <begin position="166"/>
        <end position="187"/>
    </location>
</feature>
<dbReference type="GO" id="GO:0005886">
    <property type="term" value="C:plasma membrane"/>
    <property type="evidence" value="ECO:0007669"/>
    <property type="project" value="Ensembl"/>
</dbReference>
<evidence type="ECO:0000313" key="8">
    <source>
        <dbReference type="Ensembl" id="ENSAPLP00000032803.1"/>
    </source>
</evidence>
<dbReference type="GO" id="GO:0071709">
    <property type="term" value="P:membrane assembly"/>
    <property type="evidence" value="ECO:0007669"/>
    <property type="project" value="Ensembl"/>
</dbReference>
<keyword evidence="2 5" id="KW-0812">Transmembrane</keyword>
<comment type="subcellular location">
    <subcellularLocation>
        <location evidence="1">Membrane</location>
        <topology evidence="1">Multi-pass membrane protein</topology>
    </subcellularLocation>
</comment>
<dbReference type="GO" id="GO:0055091">
    <property type="term" value="P:phospholipid homeostasis"/>
    <property type="evidence" value="ECO:0007669"/>
    <property type="project" value="Ensembl"/>
</dbReference>
<dbReference type="PANTHER" id="PTHR13439:SF2">
    <property type="entry name" value="TLC DOMAIN-CONTAINING PROTEIN 2"/>
    <property type="match status" value="1"/>
</dbReference>
<dbReference type="GeneTree" id="ENSGT01010000222313"/>
<organism evidence="8 9">
    <name type="scientific">Anas platyrhynchos platyrhynchos</name>
    <name type="common">Northern mallard</name>
    <dbReference type="NCBI Taxonomy" id="8840"/>
    <lineage>
        <taxon>Eukaryota</taxon>
        <taxon>Metazoa</taxon>
        <taxon>Chordata</taxon>
        <taxon>Craniata</taxon>
        <taxon>Vertebrata</taxon>
        <taxon>Euteleostomi</taxon>
        <taxon>Archelosauria</taxon>
        <taxon>Archosauria</taxon>
        <taxon>Dinosauria</taxon>
        <taxon>Saurischia</taxon>
        <taxon>Theropoda</taxon>
        <taxon>Coelurosauria</taxon>
        <taxon>Aves</taxon>
        <taxon>Neognathae</taxon>
        <taxon>Galloanserae</taxon>
        <taxon>Anseriformes</taxon>
        <taxon>Anatidae</taxon>
        <taxon>Anatinae</taxon>
        <taxon>Anas</taxon>
    </lineage>
</organism>
<dbReference type="AlphaFoldDB" id="A0A493U3V1"/>
<evidence type="ECO:0000256" key="5">
    <source>
        <dbReference type="PROSITE-ProRule" id="PRU00205"/>
    </source>
</evidence>